<gene>
    <name evidence="4" type="ORF">V4F39_23005</name>
</gene>
<organism evidence="4 5">
    <name type="scientific">Aquincola agrisoli</name>
    <dbReference type="NCBI Taxonomy" id="3119538"/>
    <lineage>
        <taxon>Bacteria</taxon>
        <taxon>Pseudomonadati</taxon>
        <taxon>Pseudomonadota</taxon>
        <taxon>Betaproteobacteria</taxon>
        <taxon>Burkholderiales</taxon>
        <taxon>Sphaerotilaceae</taxon>
        <taxon>Aquincola</taxon>
    </lineage>
</organism>
<reference evidence="4 5" key="1">
    <citation type="submission" date="2024-02" db="EMBL/GenBank/DDBJ databases">
        <title>Genome sequence of Aquincola sp. MAHUQ-54.</title>
        <authorList>
            <person name="Huq M.A."/>
        </authorList>
    </citation>
    <scope>NUCLEOTIDE SEQUENCE [LARGE SCALE GENOMIC DNA]</scope>
    <source>
        <strain evidence="4 5">MAHUQ-54</strain>
    </source>
</reference>
<proteinExistence type="predicted"/>
<dbReference type="PROSITE" id="PS51318">
    <property type="entry name" value="TAT"/>
    <property type="match status" value="1"/>
</dbReference>
<dbReference type="InterPro" id="IPR013766">
    <property type="entry name" value="Thioredoxin_domain"/>
</dbReference>
<accession>A0AAW9QN33</accession>
<dbReference type="InterPro" id="IPR006311">
    <property type="entry name" value="TAT_signal"/>
</dbReference>
<evidence type="ECO:0000313" key="5">
    <source>
        <dbReference type="Proteomes" id="UP001336250"/>
    </source>
</evidence>
<dbReference type="PANTHER" id="PTHR15337:SF11">
    <property type="entry name" value="THIOREDOXIN DOMAIN-CONTAINING PROTEIN"/>
    <property type="match status" value="1"/>
</dbReference>
<sequence>MTLSPCIARRPLRAWTAAALLAAALTGMASHAAPALPSTQVAWLAAATDDDIERALAQARAQKKPLLLYWGATWCPPCNQLKATLFNRQDFAAQSRSFVAVHVDGDRPGAQKLGSRFKVRGYPTLVLLQADGQEITRLPGEADAAQVMALLQAGLSGGRPAQEVLAAARAGRALRRAEWRMLAFHAWDQDDPPLVPAAQRPAVLADLWARSGAADAETRMRLLVKASAAGVGAADGLRPDRAQREQLLAMLSDPAAARAQMDVLASQAPGLARVLGGDGAPLAAPVDAALERLQADTALSRADRAAALIARVALARLGQPADTAKPQLPEPLLRDVRAAVLRLDHDTRDPHERQAVIPTLAYLQAQAGLWADSDALLQANLARSHSPYYLMSQLGSNARRQGRSDEALQWYAKAFDRSEGPATRLQWGAGYLSALVDLSPGDARRIEQVAAQLFSEAARDPAAFHERSARSLQRAGQKLAGWASARSEAGDTLRRLDRQLQAVCAARSAADGQRAACDALAKLLAPAPAPAAARG</sequence>
<dbReference type="InterPro" id="IPR012336">
    <property type="entry name" value="Thioredoxin-like_fold"/>
</dbReference>
<dbReference type="PROSITE" id="PS51354">
    <property type="entry name" value="GLUTAREDOXIN_2"/>
    <property type="match status" value="1"/>
</dbReference>
<name>A0AAW9QN33_9BURK</name>
<dbReference type="Pfam" id="PF13098">
    <property type="entry name" value="Thioredoxin_2"/>
    <property type="match status" value="1"/>
</dbReference>
<dbReference type="AlphaFoldDB" id="A0AAW9QN33"/>
<keyword evidence="1 2" id="KW-0732">Signal</keyword>
<dbReference type="InterPro" id="IPR036249">
    <property type="entry name" value="Thioredoxin-like_sf"/>
</dbReference>
<evidence type="ECO:0000256" key="2">
    <source>
        <dbReference type="SAM" id="SignalP"/>
    </source>
</evidence>
<dbReference type="EMBL" id="JAZIBG010000049">
    <property type="protein sequence ID" value="MEF7616802.1"/>
    <property type="molecule type" value="Genomic_DNA"/>
</dbReference>
<dbReference type="PANTHER" id="PTHR15337">
    <property type="entry name" value="ANTERIOR GRADIENT PROTEIN-RELATED"/>
    <property type="match status" value="1"/>
</dbReference>
<dbReference type="RefSeq" id="WP_332292397.1">
    <property type="nucleotide sequence ID" value="NZ_JAZIBG010000049.1"/>
</dbReference>
<evidence type="ECO:0000256" key="1">
    <source>
        <dbReference type="ARBA" id="ARBA00022729"/>
    </source>
</evidence>
<evidence type="ECO:0000259" key="3">
    <source>
        <dbReference type="PROSITE" id="PS51352"/>
    </source>
</evidence>
<protein>
    <submittedName>
        <fullName evidence="4">Thioredoxin family protein</fullName>
    </submittedName>
</protein>
<feature type="signal peptide" evidence="2">
    <location>
        <begin position="1"/>
        <end position="32"/>
    </location>
</feature>
<dbReference type="Gene3D" id="3.40.30.10">
    <property type="entry name" value="Glutaredoxin"/>
    <property type="match status" value="1"/>
</dbReference>
<dbReference type="Proteomes" id="UP001336250">
    <property type="component" value="Unassembled WGS sequence"/>
</dbReference>
<comment type="caution">
    <text evidence="4">The sequence shown here is derived from an EMBL/GenBank/DDBJ whole genome shotgun (WGS) entry which is preliminary data.</text>
</comment>
<evidence type="ECO:0000313" key="4">
    <source>
        <dbReference type="EMBL" id="MEF7616802.1"/>
    </source>
</evidence>
<dbReference type="SUPFAM" id="SSF52833">
    <property type="entry name" value="Thioredoxin-like"/>
    <property type="match status" value="1"/>
</dbReference>
<keyword evidence="5" id="KW-1185">Reference proteome</keyword>
<feature type="chain" id="PRO_5043432323" evidence="2">
    <location>
        <begin position="33"/>
        <end position="535"/>
    </location>
</feature>
<dbReference type="PROSITE" id="PS51352">
    <property type="entry name" value="THIOREDOXIN_2"/>
    <property type="match status" value="1"/>
</dbReference>
<feature type="domain" description="Thioredoxin" evidence="3">
    <location>
        <begin position="30"/>
        <end position="156"/>
    </location>
</feature>
<dbReference type="InterPro" id="IPR051099">
    <property type="entry name" value="AGR/TXD"/>
</dbReference>